<comment type="caution">
    <text evidence="2">The sequence shown here is derived from an EMBL/GenBank/DDBJ whole genome shotgun (WGS) entry which is preliminary data.</text>
</comment>
<dbReference type="Proteomes" id="UP000692954">
    <property type="component" value="Unassembled WGS sequence"/>
</dbReference>
<feature type="transmembrane region" description="Helical" evidence="1">
    <location>
        <begin position="59"/>
        <end position="81"/>
    </location>
</feature>
<evidence type="ECO:0000256" key="1">
    <source>
        <dbReference type="SAM" id="Phobius"/>
    </source>
</evidence>
<organism evidence="2 3">
    <name type="scientific">Paramecium sonneborni</name>
    <dbReference type="NCBI Taxonomy" id="65129"/>
    <lineage>
        <taxon>Eukaryota</taxon>
        <taxon>Sar</taxon>
        <taxon>Alveolata</taxon>
        <taxon>Ciliophora</taxon>
        <taxon>Intramacronucleata</taxon>
        <taxon>Oligohymenophorea</taxon>
        <taxon>Peniculida</taxon>
        <taxon>Parameciidae</taxon>
        <taxon>Paramecium</taxon>
    </lineage>
</organism>
<gene>
    <name evidence="2" type="ORF">PSON_ATCC_30995.1.T0290252</name>
</gene>
<feature type="transmembrane region" description="Helical" evidence="1">
    <location>
        <begin position="33"/>
        <end position="52"/>
    </location>
</feature>
<name>A0A8S1LX46_9CILI</name>
<keyword evidence="1" id="KW-1133">Transmembrane helix</keyword>
<keyword evidence="1" id="KW-0812">Transmembrane</keyword>
<dbReference type="OrthoDB" id="306757at2759"/>
<evidence type="ECO:0000313" key="3">
    <source>
        <dbReference type="Proteomes" id="UP000692954"/>
    </source>
</evidence>
<feature type="transmembrane region" description="Helical" evidence="1">
    <location>
        <begin position="101"/>
        <end position="124"/>
    </location>
</feature>
<feature type="transmembrane region" description="Helical" evidence="1">
    <location>
        <begin position="144"/>
        <end position="165"/>
    </location>
</feature>
<keyword evidence="1" id="KW-0472">Membrane</keyword>
<reference evidence="2" key="1">
    <citation type="submission" date="2021-01" db="EMBL/GenBank/DDBJ databases">
        <authorList>
            <consortium name="Genoscope - CEA"/>
            <person name="William W."/>
        </authorList>
    </citation>
    <scope>NUCLEOTIDE SEQUENCE</scope>
</reference>
<evidence type="ECO:0000313" key="2">
    <source>
        <dbReference type="EMBL" id="CAD8072610.1"/>
    </source>
</evidence>
<dbReference type="EMBL" id="CAJJDN010000029">
    <property type="protein sequence ID" value="CAD8072610.1"/>
    <property type="molecule type" value="Genomic_DNA"/>
</dbReference>
<protein>
    <submittedName>
        <fullName evidence="2">Uncharacterized protein</fullName>
    </submittedName>
</protein>
<accession>A0A8S1LX46</accession>
<feature type="transmembrane region" description="Helical" evidence="1">
    <location>
        <begin position="192"/>
        <end position="214"/>
    </location>
</feature>
<dbReference type="AlphaFoldDB" id="A0A8S1LX46"/>
<sequence>MMNYQTTMDQVYTEDEQPICDPSNYTLQYISRMMIISISLLSSGFIGLTCVLSRKRSFWIFKILSFQSLFECTDLLLALIFNRQLMEEKTLIQHCGLIGYIMHSSWISSFFCCLLMVYQMNLLLKVLSFLIKVNKFYETLSKNVIYVLLSILVLPYFWLLIPYLLNDFVPTGWNSYQMKCSQYFFCGFDKDWILYLIFWTLPQVVLFLYGFKLVRKNYNQASLHLSTFQDEEFKIIKKLQVFPEIYSIAWIINQLIRYVDIIPQIRELFVNNEVGYAFYILLNLVFELHLVIVMIYFLKNYNKVLNVKQIWLSIFCCQQKVERQQEASLLYEDVNQTS</sequence>
<proteinExistence type="predicted"/>
<keyword evidence="3" id="KW-1185">Reference proteome</keyword>
<feature type="transmembrane region" description="Helical" evidence="1">
    <location>
        <begin position="276"/>
        <end position="298"/>
    </location>
</feature>